<dbReference type="AlphaFoldDB" id="A0A1I8AT96"/>
<evidence type="ECO:0000313" key="2">
    <source>
        <dbReference type="WBParaSite" id="L893_g8656.t1"/>
    </source>
</evidence>
<evidence type="ECO:0000313" key="1">
    <source>
        <dbReference type="Proteomes" id="UP000095287"/>
    </source>
</evidence>
<sequence>MSLAKQKSDEADRLIAQESEAWRRGLPDACGQILAMGLELTQEDVLEFTEIKRIYEEERVKEGPVFISSKFNDLRKAQLNDLILLVDRVLLKAQQQNYMQNIKHHTSSEPPQNSSSQVPLAIVHTPRDVSTDLPDDWYDGWALQSPGPFVSSLS</sequence>
<keyword evidence="1" id="KW-1185">Reference proteome</keyword>
<reference evidence="2" key="1">
    <citation type="submission" date="2016-11" db="UniProtKB">
        <authorList>
            <consortium name="WormBaseParasite"/>
        </authorList>
    </citation>
    <scope>IDENTIFICATION</scope>
</reference>
<accession>A0A1I8AT96</accession>
<name>A0A1I8AT96_9BILA</name>
<protein>
    <submittedName>
        <fullName evidence="2">Ras-associating domain-containing protein</fullName>
    </submittedName>
</protein>
<dbReference type="Proteomes" id="UP000095287">
    <property type="component" value="Unplaced"/>
</dbReference>
<organism evidence="1 2">
    <name type="scientific">Steinernema glaseri</name>
    <dbReference type="NCBI Taxonomy" id="37863"/>
    <lineage>
        <taxon>Eukaryota</taxon>
        <taxon>Metazoa</taxon>
        <taxon>Ecdysozoa</taxon>
        <taxon>Nematoda</taxon>
        <taxon>Chromadorea</taxon>
        <taxon>Rhabditida</taxon>
        <taxon>Tylenchina</taxon>
        <taxon>Panagrolaimomorpha</taxon>
        <taxon>Strongyloidoidea</taxon>
        <taxon>Steinernematidae</taxon>
        <taxon>Steinernema</taxon>
    </lineage>
</organism>
<proteinExistence type="predicted"/>
<dbReference type="WBParaSite" id="L893_g8656.t1">
    <property type="protein sequence ID" value="L893_g8656.t1"/>
    <property type="gene ID" value="L893_g8656"/>
</dbReference>